<accession>A0A0K0CST6</accession>
<evidence type="ECO:0000313" key="1">
    <source>
        <dbReference type="Proteomes" id="UP000035642"/>
    </source>
</evidence>
<dbReference type="WBParaSite" id="ACAC_0000006701-mRNA-1">
    <property type="protein sequence ID" value="ACAC_0000006701-mRNA-1"/>
    <property type="gene ID" value="ACAC_0000006701"/>
</dbReference>
<name>A0A0K0CST6_ANGCA</name>
<reference evidence="1" key="1">
    <citation type="submission" date="2012-09" db="EMBL/GenBank/DDBJ databases">
        <authorList>
            <person name="Martin A.A."/>
        </authorList>
    </citation>
    <scope>NUCLEOTIDE SEQUENCE</scope>
</reference>
<dbReference type="STRING" id="6313.A0A0K0CST6"/>
<proteinExistence type="predicted"/>
<dbReference type="AlphaFoldDB" id="A0A0K0CST6"/>
<organism evidence="1 2">
    <name type="scientific">Angiostrongylus cantonensis</name>
    <name type="common">Rat lungworm</name>
    <dbReference type="NCBI Taxonomy" id="6313"/>
    <lineage>
        <taxon>Eukaryota</taxon>
        <taxon>Metazoa</taxon>
        <taxon>Ecdysozoa</taxon>
        <taxon>Nematoda</taxon>
        <taxon>Chromadorea</taxon>
        <taxon>Rhabditida</taxon>
        <taxon>Rhabditina</taxon>
        <taxon>Rhabditomorpha</taxon>
        <taxon>Strongyloidea</taxon>
        <taxon>Metastrongylidae</taxon>
        <taxon>Angiostrongylus</taxon>
    </lineage>
</organism>
<evidence type="ECO:0000313" key="2">
    <source>
        <dbReference type="WBParaSite" id="ACAC_0000006701-mRNA-1"/>
    </source>
</evidence>
<reference evidence="2" key="2">
    <citation type="submission" date="2017-02" db="UniProtKB">
        <authorList>
            <consortium name="WormBaseParasite"/>
        </authorList>
    </citation>
    <scope>IDENTIFICATION</scope>
</reference>
<sequence length="149" mass="17095">MVTICTYNARTLAFESSLEDWLMQARMIRYDVISQAETRRRHPFDVAYNTGEELFLGTCDSREVGGVGALVNMNTVVDNIDEEYDRLIQHLHASAIKAECSIVTKRRLFPETLELIRQRGIARTAGNCELTSEMAKQWIKEDHKGEEKQ</sequence>
<keyword evidence="1" id="KW-1185">Reference proteome</keyword>
<protein>
    <submittedName>
        <fullName evidence="2">HNH endonuclease</fullName>
    </submittedName>
</protein>
<dbReference type="Proteomes" id="UP000035642">
    <property type="component" value="Unassembled WGS sequence"/>
</dbReference>